<evidence type="ECO:0000256" key="12">
    <source>
        <dbReference type="RuleBase" id="RU003661"/>
    </source>
</evidence>
<keyword evidence="5 12" id="KW-0812">Transmembrane</keyword>
<reference evidence="14" key="2">
    <citation type="journal article" date="2006" name="Mol. Biol. Evol.">
        <title>A hotspot of gene order rearrangement by tandem duplication and random loss in the vertebrate mitochondrial genome.</title>
        <authorList>
            <person name="San Mauro D."/>
            <person name="Gower D.J."/>
            <person name="Zardoya R."/>
            <person name="Wilkinson M."/>
        </authorList>
    </citation>
    <scope>NUCLEOTIDE SEQUENCE</scope>
</reference>
<keyword evidence="3 12" id="KW-0813">Transport</keyword>
<evidence type="ECO:0000256" key="3">
    <source>
        <dbReference type="ARBA" id="ARBA00022448"/>
    </source>
</evidence>
<keyword evidence="11" id="KW-0066">ATP synthesis</keyword>
<sequence>MPQLNPNPWFLIMMMSWFILMTFFMNKTIKHTPSTFSFKQLQQKQLNKWYWPW</sequence>
<dbReference type="GO" id="GO:0015078">
    <property type="term" value="F:proton transmembrane transporter activity"/>
    <property type="evidence" value="ECO:0007669"/>
    <property type="project" value="InterPro"/>
</dbReference>
<keyword evidence="9 12" id="KW-0496">Mitochondrion</keyword>
<dbReference type="PANTHER" id="PTHR39937">
    <property type="entry name" value="ATP SYNTHASE PROTEIN 8"/>
    <property type="match status" value="1"/>
</dbReference>
<evidence type="ECO:0000256" key="2">
    <source>
        <dbReference type="ARBA" id="ARBA00008892"/>
    </source>
</evidence>
<dbReference type="RefSeq" id="YP_089640.1">
    <property type="nucleotide sequence ID" value="NC_006301.1"/>
</dbReference>
<keyword evidence="4 12" id="KW-0138">CF(0)</keyword>
<gene>
    <name evidence="14" type="primary">ATP8</name>
</gene>
<dbReference type="InterPro" id="IPR001421">
    <property type="entry name" value="ATP8_metazoa"/>
</dbReference>
<comment type="subcellular location">
    <subcellularLocation>
        <location evidence="1 12">Mitochondrion membrane</location>
        <topology evidence="1 12">Single-pass membrane protein</topology>
    </subcellularLocation>
</comment>
<keyword evidence="7 13" id="KW-1133">Transmembrane helix</keyword>
<name>Q64JU3_GEGRA</name>
<reference evidence="14" key="1">
    <citation type="journal article" date="2004" name="Mol. Phylogenet. Evol.">
        <title>Phylogeny of caecilian amphibians (Gymnophiona) based on complete mitochondrial genomes and nuclear RAG1.</title>
        <authorList>
            <person name="San Mauro D."/>
            <person name="Gower D.J."/>
            <person name="Oommen O.V."/>
            <person name="Wilkinson M."/>
            <person name="Zardoya R."/>
        </authorList>
    </citation>
    <scope>NUCLEOTIDE SEQUENCE</scope>
</reference>
<keyword evidence="6 12" id="KW-0375">Hydrogen ion transport</keyword>
<keyword evidence="8 12" id="KW-0406">Ion transport</keyword>
<accession>Q64JU3</accession>
<geneLocation type="mitochondrion" evidence="14"/>
<dbReference type="PANTHER" id="PTHR39937:SF1">
    <property type="entry name" value="ATP SYNTHASE PROTEIN 8"/>
    <property type="match status" value="1"/>
</dbReference>
<evidence type="ECO:0000256" key="6">
    <source>
        <dbReference type="ARBA" id="ARBA00022781"/>
    </source>
</evidence>
<keyword evidence="10 13" id="KW-0472">Membrane</keyword>
<dbReference type="AlphaFoldDB" id="Q64JU3"/>
<evidence type="ECO:0000256" key="7">
    <source>
        <dbReference type="ARBA" id="ARBA00022989"/>
    </source>
</evidence>
<dbReference type="CTD" id="4509"/>
<comment type="similarity">
    <text evidence="2 12">Belongs to the ATPase protein 8 family.</text>
</comment>
<evidence type="ECO:0000256" key="10">
    <source>
        <dbReference type="ARBA" id="ARBA00023136"/>
    </source>
</evidence>
<evidence type="ECO:0000313" key="14">
    <source>
        <dbReference type="EMBL" id="AAS13696.1"/>
    </source>
</evidence>
<proteinExistence type="inferred from homology"/>
<dbReference type="Pfam" id="PF00895">
    <property type="entry name" value="ATP-synt_8"/>
    <property type="match status" value="1"/>
</dbReference>
<dbReference type="GeneID" id="3074706"/>
<protein>
    <recommendedName>
        <fullName evidence="12">ATP synthase complex subunit 8</fullName>
    </recommendedName>
</protein>
<dbReference type="InterPro" id="IPR050635">
    <property type="entry name" value="ATPase_protein_8"/>
</dbReference>
<evidence type="ECO:0000256" key="5">
    <source>
        <dbReference type="ARBA" id="ARBA00022692"/>
    </source>
</evidence>
<evidence type="ECO:0000256" key="8">
    <source>
        <dbReference type="ARBA" id="ARBA00023065"/>
    </source>
</evidence>
<evidence type="ECO:0000256" key="1">
    <source>
        <dbReference type="ARBA" id="ARBA00004304"/>
    </source>
</evidence>
<evidence type="ECO:0000256" key="9">
    <source>
        <dbReference type="ARBA" id="ARBA00023128"/>
    </source>
</evidence>
<dbReference type="GO" id="GO:0015986">
    <property type="term" value="P:proton motive force-driven ATP synthesis"/>
    <property type="evidence" value="ECO:0007669"/>
    <property type="project" value="InterPro"/>
</dbReference>
<evidence type="ECO:0000256" key="13">
    <source>
        <dbReference type="SAM" id="Phobius"/>
    </source>
</evidence>
<feature type="transmembrane region" description="Helical" evidence="13">
    <location>
        <begin position="6"/>
        <end position="25"/>
    </location>
</feature>
<dbReference type="GO" id="GO:0045259">
    <property type="term" value="C:proton-transporting ATP synthase complex"/>
    <property type="evidence" value="ECO:0007669"/>
    <property type="project" value="UniProtKB-KW"/>
</dbReference>
<evidence type="ECO:0000256" key="4">
    <source>
        <dbReference type="ARBA" id="ARBA00022547"/>
    </source>
</evidence>
<dbReference type="EMBL" id="AY456250">
    <property type="protein sequence ID" value="AAS13696.1"/>
    <property type="molecule type" value="Genomic_DNA"/>
</dbReference>
<organism evidence="14">
    <name type="scientific">Gegeneophis ramaswamii</name>
    <name type="common">Forest caecilian</name>
    <dbReference type="NCBI Taxonomy" id="194526"/>
    <lineage>
        <taxon>Eukaryota</taxon>
        <taxon>Metazoa</taxon>
        <taxon>Chordata</taxon>
        <taxon>Craniata</taxon>
        <taxon>Vertebrata</taxon>
        <taxon>Euteleostomi</taxon>
        <taxon>Amphibia</taxon>
        <taxon>Gymnophiona</taxon>
        <taxon>Indotyphlidae</taxon>
        <taxon>Gegeneophis</taxon>
    </lineage>
</organism>
<evidence type="ECO:0000256" key="11">
    <source>
        <dbReference type="ARBA" id="ARBA00023310"/>
    </source>
</evidence>
<dbReference type="GO" id="GO:0031966">
    <property type="term" value="C:mitochondrial membrane"/>
    <property type="evidence" value="ECO:0007669"/>
    <property type="project" value="UniProtKB-SubCell"/>
</dbReference>